<protein>
    <submittedName>
        <fullName evidence="1">Uncharacterized protein</fullName>
    </submittedName>
</protein>
<sequence>MSREITKAKMLEYLKAGIAKWPPVEFEIGKLYSITRRTEGHPPGVVWCNK</sequence>
<gene>
    <name evidence="1" type="ORF">S01H4_63785</name>
</gene>
<accession>X1DL24</accession>
<dbReference type="EMBL" id="BART01038473">
    <property type="protein sequence ID" value="GAH05719.1"/>
    <property type="molecule type" value="Genomic_DNA"/>
</dbReference>
<name>X1DL24_9ZZZZ</name>
<dbReference type="AlphaFoldDB" id="X1DL24"/>
<proteinExistence type="predicted"/>
<organism evidence="1">
    <name type="scientific">marine sediment metagenome</name>
    <dbReference type="NCBI Taxonomy" id="412755"/>
    <lineage>
        <taxon>unclassified sequences</taxon>
        <taxon>metagenomes</taxon>
        <taxon>ecological metagenomes</taxon>
    </lineage>
</organism>
<reference evidence="1" key="1">
    <citation type="journal article" date="2014" name="Front. Microbiol.">
        <title>High frequency of phylogenetically diverse reductive dehalogenase-homologous genes in deep subseafloor sedimentary metagenomes.</title>
        <authorList>
            <person name="Kawai M."/>
            <person name="Futagami T."/>
            <person name="Toyoda A."/>
            <person name="Takaki Y."/>
            <person name="Nishi S."/>
            <person name="Hori S."/>
            <person name="Arai W."/>
            <person name="Tsubouchi T."/>
            <person name="Morono Y."/>
            <person name="Uchiyama I."/>
            <person name="Ito T."/>
            <person name="Fujiyama A."/>
            <person name="Inagaki F."/>
            <person name="Takami H."/>
        </authorList>
    </citation>
    <scope>NUCLEOTIDE SEQUENCE</scope>
    <source>
        <strain evidence="1">Expedition CK06-06</strain>
    </source>
</reference>
<evidence type="ECO:0000313" key="1">
    <source>
        <dbReference type="EMBL" id="GAH05719.1"/>
    </source>
</evidence>
<comment type="caution">
    <text evidence="1">The sequence shown here is derived from an EMBL/GenBank/DDBJ whole genome shotgun (WGS) entry which is preliminary data.</text>
</comment>